<evidence type="ECO:0000259" key="9">
    <source>
        <dbReference type="Pfam" id="PF00759"/>
    </source>
</evidence>
<dbReference type="InterPro" id="IPR012341">
    <property type="entry name" value="6hp_glycosidase-like_sf"/>
</dbReference>
<dbReference type="GO" id="GO:0030245">
    <property type="term" value="P:cellulose catabolic process"/>
    <property type="evidence" value="ECO:0007669"/>
    <property type="project" value="UniProtKB-KW"/>
</dbReference>
<name>A0AAV1SBL0_9ROSI</name>
<evidence type="ECO:0000313" key="11">
    <source>
        <dbReference type="Proteomes" id="UP001314170"/>
    </source>
</evidence>
<evidence type="ECO:0000313" key="10">
    <source>
        <dbReference type="EMBL" id="CAK7348375.1"/>
    </source>
</evidence>
<keyword evidence="7" id="KW-0326">Glycosidase</keyword>
<proteinExistence type="inferred from homology"/>
<accession>A0AAV1SBL0</accession>
<dbReference type="Proteomes" id="UP001314170">
    <property type="component" value="Unassembled WGS sequence"/>
</dbReference>
<keyword evidence="5" id="KW-0136">Cellulose degradation</keyword>
<dbReference type="InterPro" id="IPR008928">
    <property type="entry name" value="6-hairpin_glycosidase_sf"/>
</dbReference>
<dbReference type="SUPFAM" id="SSF48208">
    <property type="entry name" value="Six-hairpin glycosidases"/>
    <property type="match status" value="1"/>
</dbReference>
<gene>
    <name evidence="10" type="ORF">DCAF_LOCUS21072</name>
</gene>
<dbReference type="EMBL" id="CAWUPB010001173">
    <property type="protein sequence ID" value="CAK7348375.1"/>
    <property type="molecule type" value="Genomic_DNA"/>
</dbReference>
<dbReference type="PANTHER" id="PTHR22298">
    <property type="entry name" value="ENDO-1,4-BETA-GLUCANASE"/>
    <property type="match status" value="1"/>
</dbReference>
<protein>
    <recommendedName>
        <fullName evidence="3">cellulase</fullName>
        <ecNumber evidence="3">3.2.1.4</ecNumber>
    </recommendedName>
</protein>
<evidence type="ECO:0000256" key="3">
    <source>
        <dbReference type="ARBA" id="ARBA00012601"/>
    </source>
</evidence>
<organism evidence="10 11">
    <name type="scientific">Dovyalis caffra</name>
    <dbReference type="NCBI Taxonomy" id="77055"/>
    <lineage>
        <taxon>Eukaryota</taxon>
        <taxon>Viridiplantae</taxon>
        <taxon>Streptophyta</taxon>
        <taxon>Embryophyta</taxon>
        <taxon>Tracheophyta</taxon>
        <taxon>Spermatophyta</taxon>
        <taxon>Magnoliopsida</taxon>
        <taxon>eudicotyledons</taxon>
        <taxon>Gunneridae</taxon>
        <taxon>Pentapetalae</taxon>
        <taxon>rosids</taxon>
        <taxon>fabids</taxon>
        <taxon>Malpighiales</taxon>
        <taxon>Salicaceae</taxon>
        <taxon>Flacourtieae</taxon>
        <taxon>Dovyalis</taxon>
    </lineage>
</organism>
<keyword evidence="8" id="KW-0624">Polysaccharide degradation</keyword>
<sequence>MFFTGRTQKVKPEGQVVFFIRTSEELPSAIYAIATAVLPFKSLTRRVPSISILLHWVLPNLNGPHRVDLLESRPDTGRGKLDFTHSATEYNDYLEGKLISGWRYGCQFYSNEALRDFASYIDYILGKSPHSMSYLVGFGDHSPHHGAPHRLFNSKQPNPDTIVGAMVASPDKWDGFRDICSNLGNHCRKCRFGSCTLWLCRVEALQSLKGKHILCNPSFVDIWTPATSTVDTDASKLTSQAGEKKEAIMIR</sequence>
<comment type="caution">
    <text evidence="10">The sequence shown here is derived from an EMBL/GenBank/DDBJ whole genome shotgun (WGS) entry which is preliminary data.</text>
</comment>
<dbReference type="EC" id="3.2.1.4" evidence="3"/>
<evidence type="ECO:0000256" key="8">
    <source>
        <dbReference type="ARBA" id="ARBA00023326"/>
    </source>
</evidence>
<evidence type="ECO:0000256" key="2">
    <source>
        <dbReference type="ARBA" id="ARBA00007072"/>
    </source>
</evidence>
<keyword evidence="6" id="KW-0119">Carbohydrate metabolism</keyword>
<dbReference type="AlphaFoldDB" id="A0AAV1SBL0"/>
<evidence type="ECO:0000256" key="4">
    <source>
        <dbReference type="ARBA" id="ARBA00022801"/>
    </source>
</evidence>
<evidence type="ECO:0000256" key="1">
    <source>
        <dbReference type="ARBA" id="ARBA00000966"/>
    </source>
</evidence>
<comment type="catalytic activity">
    <reaction evidence="1">
        <text>Endohydrolysis of (1-&gt;4)-beta-D-glucosidic linkages in cellulose, lichenin and cereal beta-D-glucans.</text>
        <dbReference type="EC" id="3.2.1.4"/>
    </reaction>
</comment>
<reference evidence="10 11" key="1">
    <citation type="submission" date="2024-01" db="EMBL/GenBank/DDBJ databases">
        <authorList>
            <person name="Waweru B."/>
        </authorList>
    </citation>
    <scope>NUCLEOTIDE SEQUENCE [LARGE SCALE GENOMIC DNA]</scope>
</reference>
<dbReference type="Pfam" id="PF00759">
    <property type="entry name" value="Glyco_hydro_9"/>
    <property type="match status" value="1"/>
</dbReference>
<dbReference type="Gene3D" id="1.50.10.10">
    <property type="match status" value="1"/>
</dbReference>
<comment type="similarity">
    <text evidence="2">Belongs to the glycosyl hydrolase 9 (cellulase E) family.</text>
</comment>
<dbReference type="InterPro" id="IPR001701">
    <property type="entry name" value="Glyco_hydro_9"/>
</dbReference>
<dbReference type="GO" id="GO:0008810">
    <property type="term" value="F:cellulase activity"/>
    <property type="evidence" value="ECO:0007669"/>
    <property type="project" value="UniProtKB-EC"/>
</dbReference>
<keyword evidence="4" id="KW-0378">Hydrolase</keyword>
<keyword evidence="11" id="KW-1185">Reference proteome</keyword>
<evidence type="ECO:0000256" key="7">
    <source>
        <dbReference type="ARBA" id="ARBA00023295"/>
    </source>
</evidence>
<feature type="domain" description="Glycoside hydrolase family 9" evidence="9">
    <location>
        <begin position="93"/>
        <end position="182"/>
    </location>
</feature>
<evidence type="ECO:0000256" key="6">
    <source>
        <dbReference type="ARBA" id="ARBA00023277"/>
    </source>
</evidence>
<evidence type="ECO:0000256" key="5">
    <source>
        <dbReference type="ARBA" id="ARBA00023001"/>
    </source>
</evidence>